<sequence>MSWLTGKTPPFLNHVGEEERESVAELKAVPIGDVDQWILIRGEKRTNPALLFVHGGPGQSHMYLSHLLDTELEKHFTIIHWDQRGAGKSFRAGKRDPSKMNLEQLVQDAGEVITYVKRRLGIERLFVLGHSFGTILGMLIAQRYPRHIRAYIGLCQAVGLLDCLTGSYRYLLEEAAKRGDEKAVRELRSIGEPPFRHFTKGLWKYSVILQKYGGKVHGKKGWEIFRAIWSAPEYTVFDKLRYVRGVTFSVKHLHRQLLTHHLEKVVPRVEVPVYFLLGAYDQATPSDQAARYLEKLDAPAKKLIVFEQSAHMPHYEEPERFLQEMILLRDAGNL</sequence>
<evidence type="ECO:0000256" key="1">
    <source>
        <dbReference type="ARBA" id="ARBA00010088"/>
    </source>
</evidence>
<dbReference type="Proteomes" id="UP000325218">
    <property type="component" value="Unassembled WGS sequence"/>
</dbReference>
<dbReference type="PANTHER" id="PTHR43798:SF33">
    <property type="entry name" value="HYDROLASE, PUTATIVE (AFU_ORTHOLOGUE AFUA_2G14860)-RELATED"/>
    <property type="match status" value="1"/>
</dbReference>
<organism evidence="4 5">
    <name type="scientific">Paenibacillus faecis</name>
    <dbReference type="NCBI Taxonomy" id="862114"/>
    <lineage>
        <taxon>Bacteria</taxon>
        <taxon>Bacillati</taxon>
        <taxon>Bacillota</taxon>
        <taxon>Bacilli</taxon>
        <taxon>Bacillales</taxon>
        <taxon>Paenibacillaceae</taxon>
        <taxon>Paenibacillus</taxon>
    </lineage>
</organism>
<dbReference type="SUPFAM" id="SSF53474">
    <property type="entry name" value="alpha/beta-Hydrolases"/>
    <property type="match status" value="1"/>
</dbReference>
<dbReference type="GO" id="GO:0004177">
    <property type="term" value="F:aminopeptidase activity"/>
    <property type="evidence" value="ECO:0007669"/>
    <property type="project" value="UniProtKB-EC"/>
</dbReference>
<dbReference type="InterPro" id="IPR050266">
    <property type="entry name" value="AB_hydrolase_sf"/>
</dbReference>
<dbReference type="AlphaFoldDB" id="A0A5D0CKJ7"/>
<evidence type="ECO:0000259" key="3">
    <source>
        <dbReference type="Pfam" id="PF00561"/>
    </source>
</evidence>
<name>A0A5D0CKJ7_9BACL</name>
<evidence type="ECO:0000313" key="5">
    <source>
        <dbReference type="Proteomes" id="UP000325218"/>
    </source>
</evidence>
<dbReference type="PRINTS" id="PR00793">
    <property type="entry name" value="PROAMNOPTASE"/>
</dbReference>
<dbReference type="PANTHER" id="PTHR43798">
    <property type="entry name" value="MONOACYLGLYCEROL LIPASE"/>
    <property type="match status" value="1"/>
</dbReference>
<dbReference type="Pfam" id="PF00561">
    <property type="entry name" value="Abhydrolase_1"/>
    <property type="match status" value="1"/>
</dbReference>
<dbReference type="InterPro" id="IPR002410">
    <property type="entry name" value="Peptidase_S33"/>
</dbReference>
<accession>A0A5D0CKJ7</accession>
<proteinExistence type="inferred from homology"/>
<dbReference type="OrthoDB" id="53505at2"/>
<comment type="similarity">
    <text evidence="1">Belongs to the peptidase S33 family.</text>
</comment>
<keyword evidence="2 4" id="KW-0378">Hydrolase</keyword>
<keyword evidence="5" id="KW-1185">Reference proteome</keyword>
<reference evidence="4 5" key="1">
    <citation type="submission" date="2019-08" db="EMBL/GenBank/DDBJ databases">
        <title>Genome sequencing of Paenibacillus faecis DSM 23593(T).</title>
        <authorList>
            <person name="Kook J.-K."/>
            <person name="Park S.-N."/>
            <person name="Lim Y.K."/>
        </authorList>
    </citation>
    <scope>NUCLEOTIDE SEQUENCE [LARGE SCALE GENOMIC DNA]</scope>
    <source>
        <strain evidence="4 5">DSM 23593</strain>
    </source>
</reference>
<gene>
    <name evidence="4" type="ORF">FRY98_26875</name>
</gene>
<feature type="domain" description="AB hydrolase-1" evidence="3">
    <location>
        <begin position="48"/>
        <end position="318"/>
    </location>
</feature>
<dbReference type="GO" id="GO:0006508">
    <property type="term" value="P:proteolysis"/>
    <property type="evidence" value="ECO:0007669"/>
    <property type="project" value="InterPro"/>
</dbReference>
<evidence type="ECO:0000313" key="4">
    <source>
        <dbReference type="EMBL" id="TYA10212.1"/>
    </source>
</evidence>
<dbReference type="InterPro" id="IPR029058">
    <property type="entry name" value="AB_hydrolase_fold"/>
</dbReference>
<evidence type="ECO:0000256" key="2">
    <source>
        <dbReference type="ARBA" id="ARBA00022801"/>
    </source>
</evidence>
<protein>
    <submittedName>
        <fullName evidence="4">Alpha/beta hydrolase</fullName>
    </submittedName>
</protein>
<dbReference type="InterPro" id="IPR000073">
    <property type="entry name" value="AB_hydrolase_1"/>
</dbReference>
<dbReference type="GO" id="GO:0016020">
    <property type="term" value="C:membrane"/>
    <property type="evidence" value="ECO:0007669"/>
    <property type="project" value="TreeGrafter"/>
</dbReference>
<dbReference type="EMBL" id="VSDO01000006">
    <property type="protein sequence ID" value="TYA10212.1"/>
    <property type="molecule type" value="Genomic_DNA"/>
</dbReference>
<dbReference type="Gene3D" id="3.40.50.1820">
    <property type="entry name" value="alpha/beta hydrolase"/>
    <property type="match status" value="1"/>
</dbReference>
<dbReference type="RefSeq" id="WP_148457780.1">
    <property type="nucleotide sequence ID" value="NZ_VSDO01000006.1"/>
</dbReference>
<comment type="caution">
    <text evidence="4">The sequence shown here is derived from an EMBL/GenBank/DDBJ whole genome shotgun (WGS) entry which is preliminary data.</text>
</comment>